<accession>A0A7J7NVU1</accession>
<evidence type="ECO:0000256" key="6">
    <source>
        <dbReference type="ARBA" id="ARBA00022723"/>
    </source>
</evidence>
<keyword evidence="5" id="KW-0812">Transmembrane</keyword>
<dbReference type="AlphaFoldDB" id="A0A7J7NVU1"/>
<dbReference type="Gene3D" id="1.10.630.10">
    <property type="entry name" value="Cytochrome P450"/>
    <property type="match status" value="1"/>
</dbReference>
<sequence>MGRSRDPAVWKEPLQFRPERFLEEDVDMKGHDFRLLPFGAGRRICPGAQLAINLVTSMLGHLLHHFSWAPPEGVKPEDIDLPRTLGCYLYEDPGKGRSYAEVGSAFVQAYCCLMREFVVLISTLVSCRLIMEENVYESTINPQPPEQLVDINREQSMSKTQSGTTPLQITEEEQLCSHMESSCEVPADEDRIDLNDHFLSRNKRNGTVISLLNCYQLTELIQEPFLWPYNNLGFELRSPIEMLERGLLKVSVQTAEDAKTYF</sequence>
<evidence type="ECO:0000256" key="3">
    <source>
        <dbReference type="ARBA" id="ARBA00010617"/>
    </source>
</evidence>
<dbReference type="GO" id="GO:0004497">
    <property type="term" value="F:monooxygenase activity"/>
    <property type="evidence" value="ECO:0007669"/>
    <property type="project" value="UniProtKB-KW"/>
</dbReference>
<dbReference type="GO" id="GO:0005506">
    <property type="term" value="F:iron ion binding"/>
    <property type="evidence" value="ECO:0007669"/>
    <property type="project" value="InterPro"/>
</dbReference>
<evidence type="ECO:0000256" key="1">
    <source>
        <dbReference type="ARBA" id="ARBA00001971"/>
    </source>
</evidence>
<dbReference type="InterPro" id="IPR002403">
    <property type="entry name" value="Cyt_P450_E_grp-IV"/>
</dbReference>
<dbReference type="InterPro" id="IPR017972">
    <property type="entry name" value="Cyt_P450_CS"/>
</dbReference>
<dbReference type="GO" id="GO:0016020">
    <property type="term" value="C:membrane"/>
    <property type="evidence" value="ECO:0007669"/>
    <property type="project" value="UniProtKB-SubCell"/>
</dbReference>
<dbReference type="PROSITE" id="PS00086">
    <property type="entry name" value="CYTOCHROME_P450"/>
    <property type="match status" value="1"/>
</dbReference>
<evidence type="ECO:0000256" key="11">
    <source>
        <dbReference type="ARBA" id="ARBA00023136"/>
    </source>
</evidence>
<evidence type="ECO:0000313" key="14">
    <source>
        <dbReference type="EMBL" id="KAF6171028.1"/>
    </source>
</evidence>
<evidence type="ECO:0000256" key="9">
    <source>
        <dbReference type="ARBA" id="ARBA00023004"/>
    </source>
</evidence>
<keyword evidence="8 13" id="KW-0560">Oxidoreductase</keyword>
<feature type="binding site" description="axial binding residue" evidence="12">
    <location>
        <position position="45"/>
    </location>
    <ligand>
        <name>heme</name>
        <dbReference type="ChEBI" id="CHEBI:30413"/>
    </ligand>
    <ligandPart>
        <name>Fe</name>
        <dbReference type="ChEBI" id="CHEBI:18248"/>
    </ligandPart>
</feature>
<dbReference type="PRINTS" id="PR00465">
    <property type="entry name" value="EP450IV"/>
</dbReference>
<comment type="similarity">
    <text evidence="3 13">Belongs to the cytochrome P450 family.</text>
</comment>
<dbReference type="Pfam" id="PF00067">
    <property type="entry name" value="p450"/>
    <property type="match status" value="1"/>
</dbReference>
<keyword evidence="11" id="KW-0472">Membrane</keyword>
<dbReference type="GO" id="GO:0020037">
    <property type="term" value="F:heme binding"/>
    <property type="evidence" value="ECO:0007669"/>
    <property type="project" value="InterPro"/>
</dbReference>
<comment type="subcellular location">
    <subcellularLocation>
        <location evidence="2">Membrane</location>
        <topology evidence="2">Single-pass membrane protein</topology>
    </subcellularLocation>
</comment>
<evidence type="ECO:0008006" key="16">
    <source>
        <dbReference type="Google" id="ProtNLM"/>
    </source>
</evidence>
<evidence type="ECO:0000256" key="13">
    <source>
        <dbReference type="RuleBase" id="RU000461"/>
    </source>
</evidence>
<dbReference type="GO" id="GO:0044550">
    <property type="term" value="P:secondary metabolite biosynthetic process"/>
    <property type="evidence" value="ECO:0007669"/>
    <property type="project" value="UniProtKB-ARBA"/>
</dbReference>
<evidence type="ECO:0000256" key="12">
    <source>
        <dbReference type="PIRSR" id="PIRSR602403-1"/>
    </source>
</evidence>
<dbReference type="GO" id="GO:0016705">
    <property type="term" value="F:oxidoreductase activity, acting on paired donors, with incorporation or reduction of molecular oxygen"/>
    <property type="evidence" value="ECO:0007669"/>
    <property type="project" value="InterPro"/>
</dbReference>
<evidence type="ECO:0000313" key="15">
    <source>
        <dbReference type="Proteomes" id="UP000541444"/>
    </source>
</evidence>
<proteinExistence type="inferred from homology"/>
<gene>
    <name evidence="14" type="ORF">GIB67_035870</name>
</gene>
<keyword evidence="15" id="KW-1185">Reference proteome</keyword>
<dbReference type="PANTHER" id="PTHR47944">
    <property type="entry name" value="CYTOCHROME P450 98A9"/>
    <property type="match status" value="1"/>
</dbReference>
<evidence type="ECO:0000256" key="5">
    <source>
        <dbReference type="ARBA" id="ARBA00022692"/>
    </source>
</evidence>
<dbReference type="SUPFAM" id="SSF48264">
    <property type="entry name" value="Cytochrome P450"/>
    <property type="match status" value="1"/>
</dbReference>
<name>A0A7J7NVU1_9MAGN</name>
<dbReference type="PANTHER" id="PTHR47944:SF10">
    <property type="entry name" value="CYTOCHROME P450 98A9"/>
    <property type="match status" value="1"/>
</dbReference>
<evidence type="ECO:0000256" key="2">
    <source>
        <dbReference type="ARBA" id="ARBA00004167"/>
    </source>
</evidence>
<protein>
    <recommendedName>
        <fullName evidence="16">Cytochrome P450</fullName>
    </recommendedName>
</protein>
<dbReference type="OrthoDB" id="2789670at2759"/>
<evidence type="ECO:0000256" key="10">
    <source>
        <dbReference type="ARBA" id="ARBA00023033"/>
    </source>
</evidence>
<keyword evidence="4 12" id="KW-0349">Heme</keyword>
<keyword evidence="6 12" id="KW-0479">Metal-binding</keyword>
<dbReference type="InterPro" id="IPR001128">
    <property type="entry name" value="Cyt_P450"/>
</dbReference>
<organism evidence="14 15">
    <name type="scientific">Kingdonia uniflora</name>
    <dbReference type="NCBI Taxonomy" id="39325"/>
    <lineage>
        <taxon>Eukaryota</taxon>
        <taxon>Viridiplantae</taxon>
        <taxon>Streptophyta</taxon>
        <taxon>Embryophyta</taxon>
        <taxon>Tracheophyta</taxon>
        <taxon>Spermatophyta</taxon>
        <taxon>Magnoliopsida</taxon>
        <taxon>Ranunculales</taxon>
        <taxon>Circaeasteraceae</taxon>
        <taxon>Kingdonia</taxon>
    </lineage>
</organism>
<evidence type="ECO:0000256" key="8">
    <source>
        <dbReference type="ARBA" id="ARBA00023002"/>
    </source>
</evidence>
<keyword evidence="9 12" id="KW-0408">Iron</keyword>
<reference evidence="14 15" key="1">
    <citation type="journal article" date="2020" name="IScience">
        <title>Genome Sequencing of the Endangered Kingdonia uniflora (Circaeasteraceae, Ranunculales) Reveals Potential Mechanisms of Evolutionary Specialization.</title>
        <authorList>
            <person name="Sun Y."/>
            <person name="Deng T."/>
            <person name="Zhang A."/>
            <person name="Moore M.J."/>
            <person name="Landis J.B."/>
            <person name="Lin N."/>
            <person name="Zhang H."/>
            <person name="Zhang X."/>
            <person name="Huang J."/>
            <person name="Zhang X."/>
            <person name="Sun H."/>
            <person name="Wang H."/>
        </authorList>
    </citation>
    <scope>NUCLEOTIDE SEQUENCE [LARGE SCALE GENOMIC DNA]</scope>
    <source>
        <strain evidence="14">TB1705</strain>
        <tissue evidence="14">Leaf</tissue>
    </source>
</reference>
<evidence type="ECO:0000256" key="4">
    <source>
        <dbReference type="ARBA" id="ARBA00022617"/>
    </source>
</evidence>
<dbReference type="EMBL" id="JACGCM010000545">
    <property type="protein sequence ID" value="KAF6171028.1"/>
    <property type="molecule type" value="Genomic_DNA"/>
</dbReference>
<keyword evidence="7" id="KW-1133">Transmembrane helix</keyword>
<dbReference type="Proteomes" id="UP000541444">
    <property type="component" value="Unassembled WGS sequence"/>
</dbReference>
<comment type="cofactor">
    <cofactor evidence="1 12">
        <name>heme</name>
        <dbReference type="ChEBI" id="CHEBI:30413"/>
    </cofactor>
</comment>
<keyword evidence="10 13" id="KW-0503">Monooxygenase</keyword>
<dbReference type="InterPro" id="IPR036396">
    <property type="entry name" value="Cyt_P450_sf"/>
</dbReference>
<comment type="caution">
    <text evidence="14">The sequence shown here is derived from an EMBL/GenBank/DDBJ whole genome shotgun (WGS) entry which is preliminary data.</text>
</comment>
<evidence type="ECO:0000256" key="7">
    <source>
        <dbReference type="ARBA" id="ARBA00022989"/>
    </source>
</evidence>